<dbReference type="GO" id="GO:0006811">
    <property type="term" value="P:monoatomic ion transport"/>
    <property type="evidence" value="ECO:0007669"/>
    <property type="project" value="UniProtKB-KW"/>
</dbReference>
<comment type="subcellular location">
    <subcellularLocation>
        <location evidence="1">Cell membrane</location>
        <topology evidence="1">Multi-pass membrane protein</topology>
    </subcellularLocation>
</comment>
<dbReference type="AlphaFoldDB" id="A0A413SZG7"/>
<evidence type="ECO:0000256" key="4">
    <source>
        <dbReference type="ARBA" id="ARBA00022475"/>
    </source>
</evidence>
<keyword evidence="8" id="KW-0472">Membrane</keyword>
<keyword evidence="5" id="KW-0812">Transmembrane</keyword>
<dbReference type="NCBIfam" id="TIGR00797">
    <property type="entry name" value="matE"/>
    <property type="match status" value="1"/>
</dbReference>
<evidence type="ECO:0000256" key="5">
    <source>
        <dbReference type="ARBA" id="ARBA00022692"/>
    </source>
</evidence>
<evidence type="ECO:0000256" key="9">
    <source>
        <dbReference type="ARBA" id="ARBA00031636"/>
    </source>
</evidence>
<dbReference type="InterPro" id="IPR002528">
    <property type="entry name" value="MATE_fam"/>
</dbReference>
<dbReference type="EMBL" id="QSFT01000016">
    <property type="protein sequence ID" value="RHA75374.1"/>
    <property type="molecule type" value="Genomic_DNA"/>
</dbReference>
<evidence type="ECO:0000313" key="10">
    <source>
        <dbReference type="EMBL" id="RHA75374.1"/>
    </source>
</evidence>
<dbReference type="RefSeq" id="WP_008140909.1">
    <property type="nucleotide sequence ID" value="NZ_CABJGD010000016.1"/>
</dbReference>
<dbReference type="Proteomes" id="UP000283855">
    <property type="component" value="Unassembled WGS sequence"/>
</dbReference>
<name>A0A413SZG7_9BACT</name>
<dbReference type="CDD" id="cd13133">
    <property type="entry name" value="MATE_like_7"/>
    <property type="match status" value="1"/>
</dbReference>
<evidence type="ECO:0000256" key="2">
    <source>
        <dbReference type="ARBA" id="ARBA00022448"/>
    </source>
</evidence>
<proteinExistence type="predicted"/>
<evidence type="ECO:0000256" key="8">
    <source>
        <dbReference type="ARBA" id="ARBA00023136"/>
    </source>
</evidence>
<organism evidence="10 11">
    <name type="scientific">Phocaeicola coprophilus</name>
    <dbReference type="NCBI Taxonomy" id="387090"/>
    <lineage>
        <taxon>Bacteria</taxon>
        <taxon>Pseudomonadati</taxon>
        <taxon>Bacteroidota</taxon>
        <taxon>Bacteroidia</taxon>
        <taxon>Bacteroidales</taxon>
        <taxon>Bacteroidaceae</taxon>
        <taxon>Phocaeicola</taxon>
    </lineage>
</organism>
<keyword evidence="2" id="KW-0813">Transport</keyword>
<dbReference type="GO" id="GO:0042910">
    <property type="term" value="F:xenobiotic transmembrane transporter activity"/>
    <property type="evidence" value="ECO:0007669"/>
    <property type="project" value="InterPro"/>
</dbReference>
<accession>A0A413SZG7</accession>
<keyword evidence="3" id="KW-0050">Antiport</keyword>
<dbReference type="PANTHER" id="PTHR43298">
    <property type="entry name" value="MULTIDRUG RESISTANCE PROTEIN NORM-RELATED"/>
    <property type="match status" value="1"/>
</dbReference>
<dbReference type="InterPro" id="IPR048279">
    <property type="entry name" value="MdtK-like"/>
</dbReference>
<dbReference type="GO" id="GO:0015297">
    <property type="term" value="F:antiporter activity"/>
    <property type="evidence" value="ECO:0007669"/>
    <property type="project" value="UniProtKB-KW"/>
</dbReference>
<dbReference type="GeneID" id="78404760"/>
<comment type="caution">
    <text evidence="10">The sequence shown here is derived from an EMBL/GenBank/DDBJ whole genome shotgun (WGS) entry which is preliminary data.</text>
</comment>
<dbReference type="PIRSF" id="PIRSF006603">
    <property type="entry name" value="DinF"/>
    <property type="match status" value="1"/>
</dbReference>
<dbReference type="PANTHER" id="PTHR43298:SF2">
    <property type="entry name" value="FMN_FAD EXPORTER YEEO-RELATED"/>
    <property type="match status" value="1"/>
</dbReference>
<protein>
    <recommendedName>
        <fullName evidence="9">Multidrug-efflux transporter</fullName>
    </recommendedName>
</protein>
<dbReference type="GO" id="GO:0005886">
    <property type="term" value="C:plasma membrane"/>
    <property type="evidence" value="ECO:0007669"/>
    <property type="project" value="UniProtKB-SubCell"/>
</dbReference>
<gene>
    <name evidence="10" type="ORF">DW921_08635</name>
</gene>
<dbReference type="Pfam" id="PF01554">
    <property type="entry name" value="MatE"/>
    <property type="match status" value="2"/>
</dbReference>
<evidence type="ECO:0000256" key="1">
    <source>
        <dbReference type="ARBA" id="ARBA00004651"/>
    </source>
</evidence>
<evidence type="ECO:0000256" key="3">
    <source>
        <dbReference type="ARBA" id="ARBA00022449"/>
    </source>
</evidence>
<keyword evidence="4" id="KW-1003">Cell membrane</keyword>
<evidence type="ECO:0000256" key="6">
    <source>
        <dbReference type="ARBA" id="ARBA00022989"/>
    </source>
</evidence>
<evidence type="ECO:0000256" key="7">
    <source>
        <dbReference type="ARBA" id="ARBA00023065"/>
    </source>
</evidence>
<evidence type="ECO:0000313" key="11">
    <source>
        <dbReference type="Proteomes" id="UP000283855"/>
    </source>
</evidence>
<sequence>MEQKAVDYSYRSIWLMAYPILISLIMEQMIGITDTAFLGRVGEVELGASAIAGVYYLAIFMIGFGFTVGSQILMARRNGEGNYKAIGGIFYQGIYFLLLMSAVIFTVSQVYSEEILGLLVTSDKIAGAASSYIHWRVYGFFFSFIGAMFRAFFVGTTQTRTLTLNSIVMVLANVIFNYTLIFGKFGFPALGIAGAAIGSSLAELVSVIFFVIYTWRRIDYRKYGLNRIPAFRTRSLTQIMNVSLWTMVQNFISLSTWFLFFIFVEHLGERPLAISNIIRSVSSLPFMTIMAFASTCSALVSNAIGRGDTAQVRSLIGRHIRLCSCIVLPVIALIALFPHPVLRIYTDIPELVEASVPTLWVLCSSYLVMIPGNIYFQSVSGTGNTQAAFILELGALVIYLVYITIVIQGLKADVAFCWTAEHLYASCIGIVSYLYLRKGSWKNKKI</sequence>
<keyword evidence="6" id="KW-1133">Transmembrane helix</keyword>
<reference evidence="10 11" key="1">
    <citation type="submission" date="2018-08" db="EMBL/GenBank/DDBJ databases">
        <title>A genome reference for cultivated species of the human gut microbiota.</title>
        <authorList>
            <person name="Zou Y."/>
            <person name="Xue W."/>
            <person name="Luo G."/>
        </authorList>
    </citation>
    <scope>NUCLEOTIDE SEQUENCE [LARGE SCALE GENOMIC DNA]</scope>
    <source>
        <strain evidence="10 11">AM42-38</strain>
    </source>
</reference>
<dbReference type="InterPro" id="IPR050222">
    <property type="entry name" value="MATE_MdtK"/>
</dbReference>
<keyword evidence="7" id="KW-0406">Ion transport</keyword>